<proteinExistence type="predicted"/>
<reference evidence="1" key="1">
    <citation type="journal article" date="2021" name="Proc. Natl. Acad. Sci. U.S.A.">
        <title>A Catalog of Tens of Thousands of Viruses from Human Metagenomes Reveals Hidden Associations with Chronic Diseases.</title>
        <authorList>
            <person name="Tisza M.J."/>
            <person name="Buck C.B."/>
        </authorList>
    </citation>
    <scope>NUCLEOTIDE SEQUENCE</scope>
    <source>
        <strain evidence="1">Ct0UO21</strain>
    </source>
</reference>
<evidence type="ECO:0000313" key="1">
    <source>
        <dbReference type="EMBL" id="DAE04573.1"/>
    </source>
</evidence>
<sequence>MQIITFYPQKHFISFFCFLQLQIRTIYYHMTFSAPACIITRGGDIYGLCRL</sequence>
<name>A0A8S5PD86_9CAUD</name>
<protein>
    <submittedName>
        <fullName evidence="1">Uncharacterized protein</fullName>
    </submittedName>
</protein>
<dbReference type="EMBL" id="BK015390">
    <property type="protein sequence ID" value="DAE04573.1"/>
    <property type="molecule type" value="Genomic_DNA"/>
</dbReference>
<organism evidence="1">
    <name type="scientific">Siphoviridae sp. ct0UO21</name>
    <dbReference type="NCBI Taxonomy" id="2825293"/>
    <lineage>
        <taxon>Viruses</taxon>
        <taxon>Duplodnaviria</taxon>
        <taxon>Heunggongvirae</taxon>
        <taxon>Uroviricota</taxon>
        <taxon>Caudoviricetes</taxon>
    </lineage>
</organism>
<accession>A0A8S5PD86</accession>